<dbReference type="GO" id="GO:0004719">
    <property type="term" value="F:protein-L-isoaspartate (D-aspartate) O-methyltransferase activity"/>
    <property type="evidence" value="ECO:0007669"/>
    <property type="project" value="InterPro"/>
</dbReference>
<evidence type="ECO:0000256" key="3">
    <source>
        <dbReference type="ARBA" id="ARBA00030757"/>
    </source>
</evidence>
<protein>
    <recommendedName>
        <fullName evidence="2">Protein-L-isoaspartate O-methyltransferase</fullName>
    </recommendedName>
    <alternativeName>
        <fullName evidence="3">Protein L-isoaspartyl methyltransferase</fullName>
    </alternativeName>
</protein>
<dbReference type="GO" id="GO:0005737">
    <property type="term" value="C:cytoplasm"/>
    <property type="evidence" value="ECO:0007669"/>
    <property type="project" value="TreeGrafter"/>
</dbReference>
<dbReference type="PANTHER" id="PTHR11579">
    <property type="entry name" value="PROTEIN-L-ISOASPARTATE O-METHYLTRANSFERASE"/>
    <property type="match status" value="1"/>
</dbReference>
<dbReference type="Proteomes" id="UP000238954">
    <property type="component" value="Chromosome"/>
</dbReference>
<dbReference type="InterPro" id="IPR029063">
    <property type="entry name" value="SAM-dependent_MTases_sf"/>
</dbReference>
<organism evidence="4 5">
    <name type="scientific">Sphingopyxis lindanitolerans</name>
    <dbReference type="NCBI Taxonomy" id="2054227"/>
    <lineage>
        <taxon>Bacteria</taxon>
        <taxon>Pseudomonadati</taxon>
        <taxon>Pseudomonadota</taxon>
        <taxon>Alphaproteobacteria</taxon>
        <taxon>Sphingomonadales</taxon>
        <taxon>Sphingomonadaceae</taxon>
        <taxon>Sphingopyxis</taxon>
    </lineage>
</organism>
<keyword evidence="5" id="KW-1185">Reference proteome</keyword>
<name>A0A2S8BA74_9SPHN</name>
<comment type="similarity">
    <text evidence="1">Belongs to the methyltransferase superfamily. L-isoaspartyl/D-aspartyl protein methyltransferase family.</text>
</comment>
<evidence type="ECO:0000256" key="1">
    <source>
        <dbReference type="ARBA" id="ARBA00005369"/>
    </source>
</evidence>
<dbReference type="RefSeq" id="WP_106000748.1">
    <property type="nucleotide sequence ID" value="NZ_CM009578.1"/>
</dbReference>
<accession>A0A2S8BA74</accession>
<dbReference type="Gene3D" id="3.40.50.150">
    <property type="entry name" value="Vaccinia Virus protein VP39"/>
    <property type="match status" value="1"/>
</dbReference>
<dbReference type="OrthoDB" id="9798496at2"/>
<dbReference type="SUPFAM" id="SSF53335">
    <property type="entry name" value="S-adenosyl-L-methionine-dependent methyltransferases"/>
    <property type="match status" value="1"/>
</dbReference>
<evidence type="ECO:0000313" key="4">
    <source>
        <dbReference type="EMBL" id="PQM29311.1"/>
    </source>
</evidence>
<keyword evidence="4" id="KW-0808">Transferase</keyword>
<evidence type="ECO:0000313" key="5">
    <source>
        <dbReference type="Proteomes" id="UP000238954"/>
    </source>
</evidence>
<gene>
    <name evidence="4" type="ORF">CVO77_09155</name>
</gene>
<keyword evidence="4" id="KW-0489">Methyltransferase</keyword>
<dbReference type="GO" id="GO:0032259">
    <property type="term" value="P:methylation"/>
    <property type="evidence" value="ECO:0007669"/>
    <property type="project" value="UniProtKB-KW"/>
</dbReference>
<sequence length="220" mass="22367">MATKLSEMGAADMRAAMIDSQLRTNDVIDPAVIGAMGAVAREAHVPAALAGVAYMDRAIDLGAGRALNPPLVTGRLLVAADIRAGQRVLLIGAATGYTAALLVRLGAEVHAVEEQADLLAAARAAVADAAIHWTHGPLAVGAPNAAPFDRIVIDGAIETLPDAIAAQLAEGGRIVAARRDGSVTRLVQGVKTGGTVAIRAFADMDVAPLPGFAAPKGFQF</sequence>
<evidence type="ECO:0000256" key="2">
    <source>
        <dbReference type="ARBA" id="ARBA00013346"/>
    </source>
</evidence>
<dbReference type="InterPro" id="IPR000682">
    <property type="entry name" value="PCMT"/>
</dbReference>
<comment type="caution">
    <text evidence="4">The sequence shown here is derived from an EMBL/GenBank/DDBJ whole genome shotgun (WGS) entry which is preliminary data.</text>
</comment>
<dbReference type="PANTHER" id="PTHR11579:SF18">
    <property type="entry name" value="PROTEIN-L-ISOASPARTATE O-METHYLTRANSFERASE"/>
    <property type="match status" value="1"/>
</dbReference>
<dbReference type="AlphaFoldDB" id="A0A2S8BA74"/>
<dbReference type="EMBL" id="PHFW01000002">
    <property type="protein sequence ID" value="PQM29311.1"/>
    <property type="molecule type" value="Genomic_DNA"/>
</dbReference>
<reference evidence="5" key="1">
    <citation type="submission" date="2017-11" db="EMBL/GenBank/DDBJ databases">
        <title>The complete genome sequence of Sphingopyxis pomeranensis sp. nov. strain WS5A3p.</title>
        <authorList>
            <person name="Kaminski M.A."/>
        </authorList>
    </citation>
    <scope>NUCLEOTIDE SEQUENCE [LARGE SCALE GENOMIC DNA]</scope>
    <source>
        <strain evidence="5">WS5A3p</strain>
    </source>
</reference>
<dbReference type="Pfam" id="PF01135">
    <property type="entry name" value="PCMT"/>
    <property type="match status" value="1"/>
</dbReference>
<proteinExistence type="inferred from homology"/>